<dbReference type="Proteomes" id="UP000886741">
    <property type="component" value="Unassembled WGS sequence"/>
</dbReference>
<keyword evidence="2" id="KW-0472">Membrane</keyword>
<feature type="compositionally biased region" description="Gly residues" evidence="1">
    <location>
        <begin position="211"/>
        <end position="223"/>
    </location>
</feature>
<feature type="compositionally biased region" description="Basic and acidic residues" evidence="1">
    <location>
        <begin position="267"/>
        <end position="279"/>
    </location>
</feature>
<reference evidence="4" key="2">
    <citation type="journal article" date="2021" name="PeerJ">
        <title>Extensive microbial diversity within the chicken gut microbiome revealed by metagenomics and culture.</title>
        <authorList>
            <person name="Gilroy R."/>
            <person name="Ravi A."/>
            <person name="Getino M."/>
            <person name="Pursley I."/>
            <person name="Horton D.L."/>
            <person name="Alikhan N.F."/>
            <person name="Baker D."/>
            <person name="Gharbi K."/>
            <person name="Hall N."/>
            <person name="Watson M."/>
            <person name="Adriaenssens E.M."/>
            <person name="Foster-Nyarko E."/>
            <person name="Jarju S."/>
            <person name="Secka A."/>
            <person name="Antonio M."/>
            <person name="Oren A."/>
            <person name="Chaudhuri R.R."/>
            <person name="La Ragione R."/>
            <person name="Hildebrand F."/>
            <person name="Pallen M.J."/>
        </authorList>
    </citation>
    <scope>NUCLEOTIDE SEQUENCE</scope>
    <source>
        <strain evidence="4">ChiBcec16-1751</strain>
    </source>
</reference>
<accession>A0A9D1FAJ3</accession>
<dbReference type="AlphaFoldDB" id="A0A9D1FAJ3"/>
<feature type="region of interest" description="Disordered" evidence="1">
    <location>
        <begin position="248"/>
        <end position="283"/>
    </location>
</feature>
<feature type="domain" description="TPM" evidence="3">
    <location>
        <begin position="55"/>
        <end position="140"/>
    </location>
</feature>
<dbReference type="PROSITE" id="PS51257">
    <property type="entry name" value="PROKAR_LIPOPROTEIN"/>
    <property type="match status" value="1"/>
</dbReference>
<sequence length="326" mass="34158">MKLLNNRVFAILLTVAVVLGCCAYGFLAKPNETAADQTALEYGRDHYSSYLDWIADEADLLSDDTEQTVASYLGALDHGWGSIVAVVTEDSNGADLQTRAKDWAARGNLSGRDMVLLLDASSGRWYMQPGADIGPYVDQTLTTTVTACFDGRNVTEDADEILTDLFPDLYSWYEATLTVQEDSGGTPILLAFGFVALLILIIAIASAASLGRGGRGGNSGGGSDNTVRHRRSGPTIFWGPTIFFPGRFGGPFGPPHGRPGRHRPPNHHNDHNRSGDDWPFRGGGGFGGGFGSGGFDGGDRGGGFGNSGGFGGGGFHGGDRGGGFGG</sequence>
<evidence type="ECO:0000313" key="4">
    <source>
        <dbReference type="EMBL" id="HIS65552.1"/>
    </source>
</evidence>
<evidence type="ECO:0000259" key="3">
    <source>
        <dbReference type="Pfam" id="PF04536"/>
    </source>
</evidence>
<dbReference type="EMBL" id="DVJJ01000143">
    <property type="protein sequence ID" value="HIS65552.1"/>
    <property type="molecule type" value="Genomic_DNA"/>
</dbReference>
<dbReference type="InterPro" id="IPR007621">
    <property type="entry name" value="TPM_dom"/>
</dbReference>
<gene>
    <name evidence="4" type="ORF">IAA83_09325</name>
</gene>
<reference evidence="4" key="1">
    <citation type="submission" date="2020-10" db="EMBL/GenBank/DDBJ databases">
        <authorList>
            <person name="Gilroy R."/>
        </authorList>
    </citation>
    <scope>NUCLEOTIDE SEQUENCE</scope>
    <source>
        <strain evidence="4">ChiBcec16-1751</strain>
    </source>
</reference>
<feature type="transmembrane region" description="Helical" evidence="2">
    <location>
        <begin position="188"/>
        <end position="210"/>
    </location>
</feature>
<keyword evidence="2" id="KW-0812">Transmembrane</keyword>
<protein>
    <submittedName>
        <fullName evidence="4">TPM domain-containing protein</fullName>
    </submittedName>
</protein>
<feature type="region of interest" description="Disordered" evidence="1">
    <location>
        <begin position="211"/>
        <end position="231"/>
    </location>
</feature>
<organism evidence="4 5">
    <name type="scientific">Candidatus Avoscillospira avistercoris</name>
    <dbReference type="NCBI Taxonomy" id="2840707"/>
    <lineage>
        <taxon>Bacteria</taxon>
        <taxon>Bacillati</taxon>
        <taxon>Bacillota</taxon>
        <taxon>Clostridia</taxon>
        <taxon>Eubacteriales</taxon>
        <taxon>Oscillospiraceae</taxon>
        <taxon>Oscillospiraceae incertae sedis</taxon>
        <taxon>Candidatus Avoscillospira</taxon>
    </lineage>
</organism>
<name>A0A9D1FAJ3_9FIRM</name>
<evidence type="ECO:0000256" key="1">
    <source>
        <dbReference type="SAM" id="MobiDB-lite"/>
    </source>
</evidence>
<evidence type="ECO:0000256" key="2">
    <source>
        <dbReference type="SAM" id="Phobius"/>
    </source>
</evidence>
<dbReference type="Pfam" id="PF04536">
    <property type="entry name" value="TPM_phosphatase"/>
    <property type="match status" value="1"/>
</dbReference>
<comment type="caution">
    <text evidence="4">The sequence shown here is derived from an EMBL/GenBank/DDBJ whole genome shotgun (WGS) entry which is preliminary data.</text>
</comment>
<dbReference type="Gene3D" id="3.10.310.50">
    <property type="match status" value="1"/>
</dbReference>
<keyword evidence="2" id="KW-1133">Transmembrane helix</keyword>
<evidence type="ECO:0000313" key="5">
    <source>
        <dbReference type="Proteomes" id="UP000886741"/>
    </source>
</evidence>
<proteinExistence type="predicted"/>